<dbReference type="WBParaSite" id="ACOC_0001244101-mRNA-1">
    <property type="protein sequence ID" value="ACOC_0001244101-mRNA-1"/>
    <property type="gene ID" value="ACOC_0001244101"/>
</dbReference>
<accession>A0A0R3Q0J0</accession>
<proteinExistence type="predicted"/>
<evidence type="ECO:0000313" key="1">
    <source>
        <dbReference type="EMBL" id="VDM64027.1"/>
    </source>
</evidence>
<sequence>MHASSGKPAKRWTDVFETNDNHLLSHLVGYVMGHVDDIMFEADYYHGQRSPEKETNRNFAGVSKASEDGPFKYTDFDIIGLLSDRYTSFSLVGTHSIEFILFYRLCASLMCQTEQKLWNELN</sequence>
<evidence type="ECO:0000313" key="2">
    <source>
        <dbReference type="Proteomes" id="UP000267027"/>
    </source>
</evidence>
<evidence type="ECO:0000313" key="3">
    <source>
        <dbReference type="WBParaSite" id="ACOC_0001244101-mRNA-1"/>
    </source>
</evidence>
<organism evidence="3">
    <name type="scientific">Angiostrongylus costaricensis</name>
    <name type="common">Nematode worm</name>
    <dbReference type="NCBI Taxonomy" id="334426"/>
    <lineage>
        <taxon>Eukaryota</taxon>
        <taxon>Metazoa</taxon>
        <taxon>Ecdysozoa</taxon>
        <taxon>Nematoda</taxon>
        <taxon>Chromadorea</taxon>
        <taxon>Rhabditida</taxon>
        <taxon>Rhabditina</taxon>
        <taxon>Rhabditomorpha</taxon>
        <taxon>Strongyloidea</taxon>
        <taxon>Metastrongylidae</taxon>
        <taxon>Angiostrongylus</taxon>
    </lineage>
</organism>
<name>A0A0R3Q0J0_ANGCS</name>
<gene>
    <name evidence="1" type="ORF">ACOC_LOCUS12442</name>
</gene>
<dbReference type="AlphaFoldDB" id="A0A0R3Q0J0"/>
<reference evidence="1 2" key="2">
    <citation type="submission" date="2018-11" db="EMBL/GenBank/DDBJ databases">
        <authorList>
            <consortium name="Pathogen Informatics"/>
        </authorList>
    </citation>
    <scope>NUCLEOTIDE SEQUENCE [LARGE SCALE GENOMIC DNA]</scope>
    <source>
        <strain evidence="1 2">Costa Rica</strain>
    </source>
</reference>
<keyword evidence="2" id="KW-1185">Reference proteome</keyword>
<dbReference type="EMBL" id="UYYA01005039">
    <property type="protein sequence ID" value="VDM64027.1"/>
    <property type="molecule type" value="Genomic_DNA"/>
</dbReference>
<dbReference type="Proteomes" id="UP000267027">
    <property type="component" value="Unassembled WGS sequence"/>
</dbReference>
<reference evidence="3" key="1">
    <citation type="submission" date="2017-02" db="UniProtKB">
        <authorList>
            <consortium name="WormBaseParasite"/>
        </authorList>
    </citation>
    <scope>IDENTIFICATION</scope>
</reference>
<protein>
    <submittedName>
        <fullName evidence="3">PDEase domain-containing protein</fullName>
    </submittedName>
</protein>